<feature type="transmembrane region" description="Helical" evidence="7">
    <location>
        <begin position="327"/>
        <end position="350"/>
    </location>
</feature>
<evidence type="ECO:0000256" key="7">
    <source>
        <dbReference type="SAM" id="Phobius"/>
    </source>
</evidence>
<dbReference type="CDD" id="cd13127">
    <property type="entry name" value="MATE_tuaB_like"/>
    <property type="match status" value="1"/>
</dbReference>
<accession>A0A401J6A8</accession>
<comment type="caution">
    <text evidence="8">The sequence shown here is derived from an EMBL/GenBank/DDBJ whole genome shotgun (WGS) entry which is preliminary data.</text>
</comment>
<feature type="transmembrane region" description="Helical" evidence="7">
    <location>
        <begin position="296"/>
        <end position="315"/>
    </location>
</feature>
<evidence type="ECO:0000256" key="6">
    <source>
        <dbReference type="ARBA" id="ARBA00023136"/>
    </source>
</evidence>
<organism evidence="8 9">
    <name type="scientific">Sphingobium xenophagum</name>
    <dbReference type="NCBI Taxonomy" id="121428"/>
    <lineage>
        <taxon>Bacteria</taxon>
        <taxon>Pseudomonadati</taxon>
        <taxon>Pseudomonadota</taxon>
        <taxon>Alphaproteobacteria</taxon>
        <taxon>Sphingomonadales</taxon>
        <taxon>Sphingomonadaceae</taxon>
        <taxon>Sphingobium</taxon>
    </lineage>
</organism>
<keyword evidence="5 7" id="KW-1133">Transmembrane helix</keyword>
<dbReference type="PANTHER" id="PTHR30250">
    <property type="entry name" value="PST FAMILY PREDICTED COLANIC ACID TRANSPORTER"/>
    <property type="match status" value="1"/>
</dbReference>
<feature type="transmembrane region" description="Helical" evidence="7">
    <location>
        <begin position="418"/>
        <end position="438"/>
    </location>
</feature>
<comment type="subcellular location">
    <subcellularLocation>
        <location evidence="1">Cell membrane</location>
        <topology evidence="1">Multi-pass membrane protein</topology>
    </subcellularLocation>
</comment>
<dbReference type="GO" id="GO:0005886">
    <property type="term" value="C:plasma membrane"/>
    <property type="evidence" value="ECO:0007669"/>
    <property type="project" value="UniProtKB-SubCell"/>
</dbReference>
<feature type="transmembrane region" description="Helical" evidence="7">
    <location>
        <begin position="239"/>
        <end position="257"/>
    </location>
</feature>
<keyword evidence="9" id="KW-1185">Reference proteome</keyword>
<gene>
    <name evidence="8" type="ORF">MBESOW_P3430</name>
</gene>
<comment type="similarity">
    <text evidence="2">Belongs to the polysaccharide synthase family.</text>
</comment>
<keyword evidence="6 7" id="KW-0472">Membrane</keyword>
<sequence length="506" mass="54024">MSGKMRVSAAPSAKQITSSVGWSSLQIIVEQASLFLVFVILARLLDPTTFGIVAVAVIVSELGKVIASNGLATAVIQTCDLDEAAADTAFWTNFAVAILIGVVMIGMAIIVGGPWQQVQLANALAALAPVPFITSLGAIHAARNIRGFGYRALALRTLAANVIAGFVAILLAIGGYGIWALVAQRLIAESVLTIASWMIYPWMPRARFQPRSYHTLLTTGWHVTLTNLVFQLGSRVNEIVLTFALSYTAVGVIRIGFRLMDLTTQFAVRPFSSVALPALARVAHDRPRMAHQFHQIQMMSALVLTPAMVGLGLVADPLIPLVFGPQWTGVIPVTQVLSLMALPICLNQFATPVLTAVGRADVGFRIAIVQLLLGLFFCIIAAPYGATWVAIAYVTRAYITLPWVAFNLLRFAGVRPAVALRSVAPAVACSALMAIMVIPIDYWLLRDLAPVLRTAAKVAIGGGIFTLAALIFAGPKLKNAIQQLRRPNASQKNVAPADTLEPIVPA</sequence>
<dbReference type="InterPro" id="IPR050833">
    <property type="entry name" value="Poly_Biosynth_Transport"/>
</dbReference>
<feature type="transmembrane region" description="Helical" evidence="7">
    <location>
        <begin position="153"/>
        <end position="179"/>
    </location>
</feature>
<feature type="transmembrane region" description="Helical" evidence="7">
    <location>
        <begin position="20"/>
        <end position="44"/>
    </location>
</feature>
<feature type="transmembrane region" description="Helical" evidence="7">
    <location>
        <begin position="458"/>
        <end position="477"/>
    </location>
</feature>
<dbReference type="Proteomes" id="UP000290975">
    <property type="component" value="Unassembled WGS sequence"/>
</dbReference>
<keyword evidence="3" id="KW-1003">Cell membrane</keyword>
<feature type="transmembrane region" description="Helical" evidence="7">
    <location>
        <begin position="123"/>
        <end position="141"/>
    </location>
</feature>
<proteinExistence type="inferred from homology"/>
<evidence type="ECO:0000256" key="4">
    <source>
        <dbReference type="ARBA" id="ARBA00022692"/>
    </source>
</evidence>
<evidence type="ECO:0000313" key="8">
    <source>
        <dbReference type="EMBL" id="GBH32191.1"/>
    </source>
</evidence>
<evidence type="ECO:0000256" key="2">
    <source>
        <dbReference type="ARBA" id="ARBA00007430"/>
    </source>
</evidence>
<name>A0A401J6A8_SPHXE</name>
<dbReference type="Pfam" id="PF13440">
    <property type="entry name" value="Polysacc_synt_3"/>
    <property type="match status" value="1"/>
</dbReference>
<feature type="transmembrane region" description="Helical" evidence="7">
    <location>
        <begin position="362"/>
        <end position="382"/>
    </location>
</feature>
<evidence type="ECO:0000256" key="5">
    <source>
        <dbReference type="ARBA" id="ARBA00022989"/>
    </source>
</evidence>
<evidence type="ECO:0000313" key="9">
    <source>
        <dbReference type="Proteomes" id="UP000290975"/>
    </source>
</evidence>
<dbReference type="PANTHER" id="PTHR30250:SF10">
    <property type="entry name" value="LIPOPOLYSACCHARIDE BIOSYNTHESIS PROTEIN WZXC"/>
    <property type="match status" value="1"/>
</dbReference>
<feature type="transmembrane region" description="Helical" evidence="7">
    <location>
        <begin position="388"/>
        <end position="406"/>
    </location>
</feature>
<feature type="transmembrane region" description="Helical" evidence="7">
    <location>
        <begin position="50"/>
        <end position="76"/>
    </location>
</feature>
<reference evidence="8 9" key="1">
    <citation type="submission" date="2014-12" db="EMBL/GenBank/DDBJ databases">
        <title>Whole genome sequencing of Sphingobium xenophagum OW59.</title>
        <authorList>
            <person name="Ohta Y."/>
            <person name="Nishi S."/>
            <person name="Hatada Y."/>
        </authorList>
    </citation>
    <scope>NUCLEOTIDE SEQUENCE [LARGE SCALE GENOMIC DNA]</scope>
    <source>
        <strain evidence="8 9">OW59</strain>
    </source>
</reference>
<keyword evidence="4 7" id="KW-0812">Transmembrane</keyword>
<evidence type="ECO:0000256" key="3">
    <source>
        <dbReference type="ARBA" id="ARBA00022475"/>
    </source>
</evidence>
<evidence type="ECO:0000256" key="1">
    <source>
        <dbReference type="ARBA" id="ARBA00004651"/>
    </source>
</evidence>
<dbReference type="EMBL" id="BBQY01000028">
    <property type="protein sequence ID" value="GBH32191.1"/>
    <property type="molecule type" value="Genomic_DNA"/>
</dbReference>
<dbReference type="AlphaFoldDB" id="A0A401J6A8"/>
<feature type="transmembrane region" description="Helical" evidence="7">
    <location>
        <begin position="88"/>
        <end position="111"/>
    </location>
</feature>
<feature type="transmembrane region" description="Helical" evidence="7">
    <location>
        <begin position="185"/>
        <end position="203"/>
    </location>
</feature>
<protein>
    <submittedName>
        <fullName evidence="8">Polysaccharide transporter, PST family</fullName>
    </submittedName>
</protein>